<proteinExistence type="predicted"/>
<dbReference type="SMART" id="SM01235">
    <property type="entry name" value="Haem_bd"/>
    <property type="match status" value="1"/>
</dbReference>
<dbReference type="EMBL" id="CP011308">
    <property type="protein sequence ID" value="AKF24962.1"/>
    <property type="molecule type" value="Genomic_DNA"/>
</dbReference>
<name>A0A7U4M189_9BACT</name>
<dbReference type="InterPro" id="IPR025992">
    <property type="entry name" value="Haem-bd"/>
</dbReference>
<feature type="domain" description="Haem-binding" evidence="1">
    <location>
        <begin position="10"/>
        <end position="141"/>
    </location>
</feature>
<dbReference type="RefSeq" id="WP_046551046.1">
    <property type="nucleotide sequence ID" value="NZ_CP011308.1"/>
</dbReference>
<reference evidence="3" key="2">
    <citation type="journal article" date="2017" name="Stand. Genomic Sci.">
        <title>Complete genome sequence of the sulfur-oxidizing chemolithoautotrophic Sulfurovum lithotrophicum 42BKTT.</title>
        <authorList>
            <person name="Jeon W."/>
            <person name="Priscilla L."/>
            <person name="Park G."/>
            <person name="Lee H."/>
            <person name="Lee N."/>
            <person name="Lee D."/>
            <person name="Kwon H."/>
            <person name="Ahn I."/>
            <person name="Lee C."/>
            <person name="Lee H."/>
            <person name="Ahn J."/>
        </authorList>
    </citation>
    <scope>NUCLEOTIDE SEQUENCE [LARGE SCALE GENOMIC DNA]</scope>
    <source>
        <strain evidence="3">ATCC BAA-797 / 42BKT</strain>
    </source>
</reference>
<evidence type="ECO:0000313" key="3">
    <source>
        <dbReference type="Proteomes" id="UP000034444"/>
    </source>
</evidence>
<dbReference type="KEGG" id="slh:YH65_05830"/>
<sequence>MFKIILAWLFGALILIQAIQISIPKPEKVTPDEEIKAPAEIMKMLKTSCYDCHSYETKMPWYGNIAPLSWEVKSHIKEGREWLNFQTWDRYDDEKKQKLYKGIAKTINFSMPMPMYLSLHKEAKLSREQRRQIKEWAESNIKEDY</sequence>
<evidence type="ECO:0000259" key="1">
    <source>
        <dbReference type="SMART" id="SM01235"/>
    </source>
</evidence>
<dbReference type="AlphaFoldDB" id="A0A7U4M189"/>
<accession>A0A7U4M189</accession>
<reference evidence="2 3" key="1">
    <citation type="submission" date="2015-04" db="EMBL/GenBank/DDBJ databases">
        <title>Complete genome sequence of Sulfurovum lithotrophicum ATCC BAA-797T.</title>
        <authorList>
            <person name="Ahn J."/>
            <person name="Park G."/>
            <person name="Jeon W."/>
            <person name="Jang Y."/>
            <person name="Jang M."/>
            <person name="Lee H."/>
            <person name="Lee H."/>
        </authorList>
    </citation>
    <scope>NUCLEOTIDE SEQUENCE [LARGE SCALE GENOMIC DNA]</scope>
    <source>
        <strain evidence="3">ATCC BAA-797 / 42BKT</strain>
    </source>
</reference>
<evidence type="ECO:0000313" key="2">
    <source>
        <dbReference type="EMBL" id="AKF24962.1"/>
    </source>
</evidence>
<dbReference type="Proteomes" id="UP000034444">
    <property type="component" value="Chromosome"/>
</dbReference>
<keyword evidence="3" id="KW-1185">Reference proteome</keyword>
<organism evidence="2 3">
    <name type="scientific">Sulfurovum lithotrophicum</name>
    <dbReference type="NCBI Taxonomy" id="206403"/>
    <lineage>
        <taxon>Bacteria</taxon>
        <taxon>Pseudomonadati</taxon>
        <taxon>Campylobacterota</taxon>
        <taxon>Epsilonproteobacteria</taxon>
        <taxon>Campylobacterales</taxon>
        <taxon>Sulfurovaceae</taxon>
        <taxon>Sulfurovum</taxon>
    </lineage>
</organism>
<dbReference type="Pfam" id="PF14376">
    <property type="entry name" value="Haem_bd"/>
    <property type="match status" value="1"/>
</dbReference>
<dbReference type="OrthoDB" id="196738at2"/>
<protein>
    <submittedName>
        <fullName evidence="2">Cytochrome C</fullName>
    </submittedName>
</protein>
<gene>
    <name evidence="2" type="ORF">YH65_05830</name>
</gene>